<feature type="compositionally biased region" description="Low complexity" evidence="1">
    <location>
        <begin position="10"/>
        <end position="28"/>
    </location>
</feature>
<feature type="region of interest" description="Disordered" evidence="1">
    <location>
        <begin position="1"/>
        <end position="92"/>
    </location>
</feature>
<evidence type="ECO:0000256" key="1">
    <source>
        <dbReference type="SAM" id="MobiDB-lite"/>
    </source>
</evidence>
<evidence type="ECO:0000313" key="2">
    <source>
        <dbReference type="EMBL" id="CAB4166751.1"/>
    </source>
</evidence>
<reference evidence="2" key="1">
    <citation type="submission" date="2020-04" db="EMBL/GenBank/DDBJ databases">
        <authorList>
            <person name="Chiriac C."/>
            <person name="Salcher M."/>
            <person name="Ghai R."/>
            <person name="Kavagutti S V."/>
        </authorList>
    </citation>
    <scope>NUCLEOTIDE SEQUENCE</scope>
</reference>
<accession>A0A6J5PBC4</accession>
<sequence length="309" mass="33335">MATKRKTALSKSPTTKPAAKPAPSGASKWVRTGPGQYKDQYGNVKKGQAKAPTANKAPGAKPGATPGTAKPQPTDAERFARLSPEQQGNEMADVSGQFGKDILGRAGQFDPNNPWANVQQQGFSDQMEAARQNTMAQFERSMGPEFQRQDAEFNQRMAEQGIDPNSGAYQAQYKAMKDAQNNARLNAQSQAFQLGSQYQQQGYEQFMGGQKLPFEQYAATEKMWTLPYTASAEATQAEKTRQAQLQQARIGAGASVAGARIGAESAQNIAAMQGMQNYQTQQQPSFGSSLAQGFGQALPWVAMNYAKGS</sequence>
<dbReference type="EMBL" id="LR796790">
    <property type="protein sequence ID" value="CAB4166751.1"/>
    <property type="molecule type" value="Genomic_DNA"/>
</dbReference>
<gene>
    <name evidence="2" type="ORF">UFOVP851_49</name>
</gene>
<name>A0A6J5PBC4_9CAUD</name>
<organism evidence="2">
    <name type="scientific">uncultured Caudovirales phage</name>
    <dbReference type="NCBI Taxonomy" id="2100421"/>
    <lineage>
        <taxon>Viruses</taxon>
        <taxon>Duplodnaviria</taxon>
        <taxon>Heunggongvirae</taxon>
        <taxon>Uroviricota</taxon>
        <taxon>Caudoviricetes</taxon>
        <taxon>Peduoviridae</taxon>
        <taxon>Maltschvirus</taxon>
        <taxon>Maltschvirus maltsch</taxon>
    </lineage>
</organism>
<protein>
    <submittedName>
        <fullName evidence="2">Uncharacterized protein</fullName>
    </submittedName>
</protein>
<proteinExistence type="predicted"/>